<dbReference type="Proteomes" id="UP000006324">
    <property type="component" value="Unassembled WGS sequence"/>
</dbReference>
<evidence type="ECO:0000313" key="2">
    <source>
        <dbReference type="Proteomes" id="UP000006324"/>
    </source>
</evidence>
<proteinExistence type="predicted"/>
<dbReference type="InterPro" id="IPR024524">
    <property type="entry name" value="DUF3800"/>
</dbReference>
<organism evidence="1 2">
    <name type="scientific">Leptospira interrogans str. UI 12621</name>
    <dbReference type="NCBI Taxonomy" id="1049937"/>
    <lineage>
        <taxon>Bacteria</taxon>
        <taxon>Pseudomonadati</taxon>
        <taxon>Spirochaetota</taxon>
        <taxon>Spirochaetia</taxon>
        <taxon>Leptospirales</taxon>
        <taxon>Leptospiraceae</taxon>
        <taxon>Leptospira</taxon>
    </lineage>
</organism>
<evidence type="ECO:0000313" key="1">
    <source>
        <dbReference type="EMBL" id="EKO25298.1"/>
    </source>
</evidence>
<reference evidence="1 2" key="1">
    <citation type="submission" date="2012-09" db="EMBL/GenBank/DDBJ databases">
        <authorList>
            <person name="Harkins D.M."/>
            <person name="Durkin A.S."/>
            <person name="Brinkac L.M."/>
            <person name="Selengut J.D."/>
            <person name="Sanka R."/>
            <person name="DePew J."/>
            <person name="Purushe J."/>
            <person name="Chanthongthip A."/>
            <person name="Lattana O."/>
            <person name="Phetsouvanh R."/>
            <person name="Newton P.N."/>
            <person name="Vinetz J.M."/>
            <person name="Sutton G.G."/>
            <person name="Nelson W.C."/>
            <person name="Fouts D.E."/>
        </authorList>
    </citation>
    <scope>NUCLEOTIDE SEQUENCE [LARGE SCALE GENOMIC DNA]</scope>
    <source>
        <strain evidence="1 2">UI 12621</strain>
    </source>
</reference>
<comment type="caution">
    <text evidence="1">The sequence shown here is derived from an EMBL/GenBank/DDBJ whole genome shotgun (WGS) entry which is preliminary data.</text>
</comment>
<gene>
    <name evidence="1" type="ORF">LEP1GSC104_3623</name>
</gene>
<name>A0A0F6HAJ7_LEPIR</name>
<dbReference type="Pfam" id="PF12686">
    <property type="entry name" value="DUF3800"/>
    <property type="match status" value="1"/>
</dbReference>
<dbReference type="EMBL" id="AHNQ02000025">
    <property type="protein sequence ID" value="EKO25298.1"/>
    <property type="molecule type" value="Genomic_DNA"/>
</dbReference>
<sequence>MKKRTLEEIALSWSPENGDRYGEDKKKFIEYLIHNCKGFKNGQAIKTIIKNGNFKYDYSKEAFQHQIIVPFRESDKVFIGTSQRGIYFIESSVDAKNTLDFYTNRIRSEQKHLRNLKKIIRKNDLFAQLEHTKKEKTTVNVYFDESGTPSLKNIENDPFFIVTAVVIESKRNKPIYELDKRFRFIRDLLGKQVDFEFKSTKLKLAEYEKVLTELSTVDYEFASVVFVKTKLTGAGFKHSKSFYKFAFDKLLKELLEYLGGSINLYFDEYSGKNSQFQKEFKDYITKKNTEYYFKKVEQLEMFQSSDHPFIQVADLIAGVLKNQMKNKNNLFELIEEKCIFTRIFPY</sequence>
<dbReference type="AlphaFoldDB" id="A0A0F6HAJ7"/>
<dbReference type="RefSeq" id="WP_000747445.1">
    <property type="nucleotide sequence ID" value="NZ_AHNQ02000025.1"/>
</dbReference>
<accession>A0A0F6HAJ7</accession>
<protein>
    <submittedName>
        <fullName evidence="1">PF12686 family protein</fullName>
    </submittedName>
</protein>